<keyword evidence="1" id="KW-0862">Zinc</keyword>
<dbReference type="InterPro" id="IPR043136">
    <property type="entry name" value="B30.2/SPRY_sf"/>
</dbReference>
<dbReference type="PANTHER" id="PTHR12245:SF5">
    <property type="entry name" value="SPRY DOMAIN-CONTAINING SOCS BOX PROTEIN 3"/>
    <property type="match status" value="1"/>
</dbReference>
<feature type="compositionally biased region" description="Basic and acidic residues" evidence="2">
    <location>
        <begin position="372"/>
        <end position="393"/>
    </location>
</feature>
<proteinExistence type="predicted"/>
<dbReference type="SUPFAM" id="SSF49899">
    <property type="entry name" value="Concanavalin A-like lectins/glucanases"/>
    <property type="match status" value="1"/>
</dbReference>
<dbReference type="InterPro" id="IPR013320">
    <property type="entry name" value="ConA-like_dom_sf"/>
</dbReference>
<keyword evidence="1" id="KW-0479">Metal-binding</keyword>
<organism evidence="4 5">
    <name type="scientific">Anaeramoeba flamelloides</name>
    <dbReference type="NCBI Taxonomy" id="1746091"/>
    <lineage>
        <taxon>Eukaryota</taxon>
        <taxon>Metamonada</taxon>
        <taxon>Anaeramoebidae</taxon>
        <taxon>Anaeramoeba</taxon>
    </lineage>
</organism>
<dbReference type="PANTHER" id="PTHR12245">
    <property type="entry name" value="SPRY DOMAIN CONTAINING SOCS BOX PROTEIN"/>
    <property type="match status" value="1"/>
</dbReference>
<dbReference type="Proteomes" id="UP001150062">
    <property type="component" value="Unassembled WGS sequence"/>
</dbReference>
<comment type="caution">
    <text evidence="4">The sequence shown here is derived from an EMBL/GenBank/DDBJ whole genome shotgun (WGS) entry which is preliminary data.</text>
</comment>
<dbReference type="EMBL" id="JAOAOG010000322">
    <property type="protein sequence ID" value="KAJ6229368.1"/>
    <property type="molecule type" value="Genomic_DNA"/>
</dbReference>
<dbReference type="SUPFAM" id="SSF57845">
    <property type="entry name" value="B-box zinc-binding domain"/>
    <property type="match status" value="1"/>
</dbReference>
<dbReference type="PROSITE" id="PS50119">
    <property type="entry name" value="ZF_BBOX"/>
    <property type="match status" value="1"/>
</dbReference>
<feature type="domain" description="B box-type" evidence="3">
    <location>
        <begin position="21"/>
        <end position="68"/>
    </location>
</feature>
<sequence length="659" mass="76872">MTSFPPTSSLNESEEDKKQNQDNTNCQECNKVTASFYCPSCSISLCENCNDLYHPNEFLKKRHKICPIDQSSKMGSTKILSKCLIHNKELEFYCKHDRLLICSKCFFEKCSNHRSEVLSIENASNELLEASKKICESISESILLYKFQLKNIKLNKEHLGKIYETENKKLTNKSNEIQELLNKVMKTNFETLNNFYKFNDLYFDEKINEINKLIEKLSNYPKDIQEFEKALSENQYVKVIEKSIAIQTAKEFLNVNDKINDYKELTDFNKAINYRFIIDDIKNLTYKTKYDLENLVIECDSLTKAINNKIVFKVKYQNGTNGNESGSESVSDKDKNILDFNELNLQSVKLYLQSPNNEEIVISNFTIEKTNEKKNEKENENENENENEREMIRVKGKKKKKGRKKKRRVKRIVNNKEKEKENKKEEKNEEKKEEREREKEKGKENRNTIENNIGKIFLQTSFQMDTPGKYQITKIQIGEQVKSFKDLFINVIADYFDPINSSNKLSISPQYHKITQNTGEYKYYSGIGKRVYSKGIHDILMEIDCFSNPNSRWNYIHIGVVNSKNKMEAPFWQSPNAYLFISVWSGKLRSCKRNGKNSDRAYGKPVSSGDIITIHLDMDKKTIGFSINKINYGVAWNNLPKRVIIVADLFATGDSISFY</sequence>
<keyword evidence="5" id="KW-1185">Reference proteome</keyword>
<dbReference type="SMART" id="SM00336">
    <property type="entry name" value="BBOX"/>
    <property type="match status" value="2"/>
</dbReference>
<accession>A0ABQ8XCM2</accession>
<evidence type="ECO:0000259" key="3">
    <source>
        <dbReference type="PROSITE" id="PS50119"/>
    </source>
</evidence>
<evidence type="ECO:0000313" key="4">
    <source>
        <dbReference type="EMBL" id="KAJ6229368.1"/>
    </source>
</evidence>
<feature type="compositionally biased region" description="Basic residues" evidence="2">
    <location>
        <begin position="394"/>
        <end position="413"/>
    </location>
</feature>
<protein>
    <submittedName>
        <fullName evidence="4">Tripartite motif-containing protein</fullName>
    </submittedName>
</protein>
<reference evidence="4" key="1">
    <citation type="submission" date="2022-08" db="EMBL/GenBank/DDBJ databases">
        <title>Novel sulfate-reducing endosymbionts in the free-living metamonad Anaeramoeba.</title>
        <authorList>
            <person name="Jerlstrom-Hultqvist J."/>
            <person name="Cepicka I."/>
            <person name="Gallot-Lavallee L."/>
            <person name="Salas-Leiva D."/>
            <person name="Curtis B.A."/>
            <person name="Zahonova K."/>
            <person name="Pipaliya S."/>
            <person name="Dacks J."/>
            <person name="Roger A.J."/>
        </authorList>
    </citation>
    <scope>NUCLEOTIDE SEQUENCE</scope>
    <source>
        <strain evidence="4">Schooner1</strain>
    </source>
</reference>
<keyword evidence="1" id="KW-0863">Zinc-finger</keyword>
<dbReference type="InterPro" id="IPR000315">
    <property type="entry name" value="Znf_B-box"/>
</dbReference>
<name>A0ABQ8XCM2_9EUKA</name>
<dbReference type="InterPro" id="IPR050672">
    <property type="entry name" value="FBXO45-Fsn/SPSB_families"/>
</dbReference>
<dbReference type="CDD" id="cd19769">
    <property type="entry name" value="Bbox2_TRIM16-like"/>
    <property type="match status" value="1"/>
</dbReference>
<feature type="region of interest" description="Disordered" evidence="2">
    <location>
        <begin position="1"/>
        <end position="23"/>
    </location>
</feature>
<gene>
    <name evidence="4" type="ORF">M0813_07987</name>
</gene>
<evidence type="ECO:0000256" key="1">
    <source>
        <dbReference type="PROSITE-ProRule" id="PRU00024"/>
    </source>
</evidence>
<evidence type="ECO:0000313" key="5">
    <source>
        <dbReference type="Proteomes" id="UP001150062"/>
    </source>
</evidence>
<dbReference type="CDD" id="cd19757">
    <property type="entry name" value="Bbox1"/>
    <property type="match status" value="1"/>
</dbReference>
<evidence type="ECO:0000256" key="2">
    <source>
        <dbReference type="SAM" id="MobiDB-lite"/>
    </source>
</evidence>
<feature type="compositionally biased region" description="Polar residues" evidence="2">
    <location>
        <begin position="1"/>
        <end position="11"/>
    </location>
</feature>
<feature type="compositionally biased region" description="Basic and acidic residues" evidence="2">
    <location>
        <begin position="414"/>
        <end position="447"/>
    </location>
</feature>
<dbReference type="Gene3D" id="3.30.160.60">
    <property type="entry name" value="Classic Zinc Finger"/>
    <property type="match status" value="1"/>
</dbReference>
<dbReference type="Gene3D" id="2.60.120.920">
    <property type="match status" value="1"/>
</dbReference>
<feature type="region of interest" description="Disordered" evidence="2">
    <location>
        <begin position="372"/>
        <end position="447"/>
    </location>
</feature>